<dbReference type="Proteomes" id="UP000887566">
    <property type="component" value="Unplaced"/>
</dbReference>
<organism evidence="3 4">
    <name type="scientific">Plectus sambesii</name>
    <dbReference type="NCBI Taxonomy" id="2011161"/>
    <lineage>
        <taxon>Eukaryota</taxon>
        <taxon>Metazoa</taxon>
        <taxon>Ecdysozoa</taxon>
        <taxon>Nematoda</taxon>
        <taxon>Chromadorea</taxon>
        <taxon>Plectida</taxon>
        <taxon>Plectina</taxon>
        <taxon>Plectoidea</taxon>
        <taxon>Plectidae</taxon>
        <taxon>Plectus</taxon>
    </lineage>
</organism>
<keyword evidence="1" id="KW-0732">Signal</keyword>
<protein>
    <submittedName>
        <fullName evidence="4">Fungal lipase-like domain-containing protein</fullName>
    </submittedName>
</protein>
<evidence type="ECO:0000256" key="1">
    <source>
        <dbReference type="SAM" id="SignalP"/>
    </source>
</evidence>
<dbReference type="SUPFAM" id="SSF53474">
    <property type="entry name" value="alpha/beta-Hydrolases"/>
    <property type="match status" value="1"/>
</dbReference>
<accession>A0A914XCU5</accession>
<proteinExistence type="predicted"/>
<name>A0A914XCU5_9BILA</name>
<dbReference type="InterPro" id="IPR002921">
    <property type="entry name" value="Fungal_lipase-type"/>
</dbReference>
<feature type="domain" description="Fungal lipase-type" evidence="2">
    <location>
        <begin position="148"/>
        <end position="284"/>
    </location>
</feature>
<dbReference type="CDD" id="cd00519">
    <property type="entry name" value="Lipase_3"/>
    <property type="match status" value="1"/>
</dbReference>
<evidence type="ECO:0000313" key="3">
    <source>
        <dbReference type="Proteomes" id="UP000887566"/>
    </source>
</evidence>
<dbReference type="Gene3D" id="3.40.50.1820">
    <property type="entry name" value="alpha/beta hydrolase"/>
    <property type="match status" value="1"/>
</dbReference>
<sequence length="354" mass="40237">MFLKSFCVLFVFPALIVAKCGDWTTCRDCASHEEDGLFDFECRWCKTTQSCHDFSIDPDCPSNEIISVAYDCPLMPRNGFDYREKFAKTKALPLSAAAYSNDPQECLTNALGGAQLRRQLLVYCDSSETDTCSGFTAVSNSTDRAIIASFRGTSDFWQLVMEGEESIFADKKPFPTGGNVDLYFYNAFYSLWYSGMRDDLLTLKAANPDYELWVTGHSLGGAMASLCASLAIKLNMWPAEKVKLVTFGQPRTGDIQYAEAHDSLMYYGYRVVHAHDLVPHIPPKIFDNWFDSPYHHRFEIWYNNDMTPGREYYTCTRADDDSCSNTQTDLSTHDHSYYFNIYVSEWGKEGCLQT</sequence>
<dbReference type="AlphaFoldDB" id="A0A914XCU5"/>
<feature type="signal peptide" evidence="1">
    <location>
        <begin position="1"/>
        <end position="18"/>
    </location>
</feature>
<feature type="chain" id="PRO_5037287483" evidence="1">
    <location>
        <begin position="19"/>
        <end position="354"/>
    </location>
</feature>
<dbReference type="WBParaSite" id="PSAMB.scaffold761size41776.g8621.t1">
    <property type="protein sequence ID" value="PSAMB.scaffold761size41776.g8621.t1"/>
    <property type="gene ID" value="PSAMB.scaffold761size41776.g8621"/>
</dbReference>
<evidence type="ECO:0000313" key="4">
    <source>
        <dbReference type="WBParaSite" id="PSAMB.scaffold761size41776.g8621.t1"/>
    </source>
</evidence>
<dbReference type="Pfam" id="PF01764">
    <property type="entry name" value="Lipase_3"/>
    <property type="match status" value="1"/>
</dbReference>
<dbReference type="PANTHER" id="PTHR45908">
    <property type="entry name" value="PROTEIN CBG11750-RELATED"/>
    <property type="match status" value="1"/>
</dbReference>
<keyword evidence="3" id="KW-1185">Reference proteome</keyword>
<dbReference type="GO" id="GO:0006629">
    <property type="term" value="P:lipid metabolic process"/>
    <property type="evidence" value="ECO:0007669"/>
    <property type="project" value="InterPro"/>
</dbReference>
<dbReference type="InterPro" id="IPR029058">
    <property type="entry name" value="AB_hydrolase_fold"/>
</dbReference>
<evidence type="ECO:0000259" key="2">
    <source>
        <dbReference type="Pfam" id="PF01764"/>
    </source>
</evidence>
<reference evidence="4" key="1">
    <citation type="submission" date="2022-11" db="UniProtKB">
        <authorList>
            <consortium name="WormBaseParasite"/>
        </authorList>
    </citation>
    <scope>IDENTIFICATION</scope>
</reference>